<gene>
    <name evidence="1" type="ORF">SAMN05421684_5894</name>
</gene>
<dbReference type="AlphaFoldDB" id="A0A1H3TJC5"/>
<name>A0A1H3TJC5_9ACTN</name>
<dbReference type="Proteomes" id="UP000199632">
    <property type="component" value="Unassembled WGS sequence"/>
</dbReference>
<dbReference type="EMBL" id="FNQB01000003">
    <property type="protein sequence ID" value="SDZ50432.1"/>
    <property type="molecule type" value="Genomic_DNA"/>
</dbReference>
<evidence type="ECO:0000313" key="2">
    <source>
        <dbReference type="Proteomes" id="UP000199632"/>
    </source>
</evidence>
<sequence>MAFALLALVAAVAVSVAVAAWRKGAAARRWHLLRAWADGAGWQLRPSAADIGWLPAVALPIAVVDGRHEQHEIAVVWSAGKGATTTVYVRVADHGAAVASYQRWLDPTELDEAVLTALPG</sequence>
<reference evidence="2" key="1">
    <citation type="submission" date="2016-10" db="EMBL/GenBank/DDBJ databases">
        <authorList>
            <person name="Varghese N."/>
            <person name="Submissions S."/>
        </authorList>
    </citation>
    <scope>NUCLEOTIDE SEQUENCE [LARGE SCALE GENOMIC DNA]</scope>
    <source>
        <strain evidence="2">DSM 44718</strain>
    </source>
</reference>
<protein>
    <submittedName>
        <fullName evidence="1">Uncharacterized protein</fullName>
    </submittedName>
</protein>
<evidence type="ECO:0000313" key="1">
    <source>
        <dbReference type="EMBL" id="SDZ50432.1"/>
    </source>
</evidence>
<organism evidence="1 2">
    <name type="scientific">Asanoa ishikariensis</name>
    <dbReference type="NCBI Taxonomy" id="137265"/>
    <lineage>
        <taxon>Bacteria</taxon>
        <taxon>Bacillati</taxon>
        <taxon>Actinomycetota</taxon>
        <taxon>Actinomycetes</taxon>
        <taxon>Micromonosporales</taxon>
        <taxon>Micromonosporaceae</taxon>
        <taxon>Asanoa</taxon>
    </lineage>
</organism>
<dbReference type="RefSeq" id="WP_239083420.1">
    <property type="nucleotide sequence ID" value="NZ_BOND01000001.1"/>
</dbReference>
<keyword evidence="2" id="KW-1185">Reference proteome</keyword>
<proteinExistence type="predicted"/>
<accession>A0A1H3TJC5</accession>